<dbReference type="AlphaFoldDB" id="A0A969Q0K6"/>
<gene>
    <name evidence="2" type="ORF">HCN83_15270</name>
</gene>
<reference evidence="2 3" key="1">
    <citation type="submission" date="2020-03" db="EMBL/GenBank/DDBJ databases">
        <title>Assessment of the enzymatic potential of alkaline-tolerant lipase obtained from Bacillus luteus H11 (technogenic soil) for the bioremediation of saline soils contaminated with petroleum substances.</title>
        <authorList>
            <person name="Kalwasinska A."/>
        </authorList>
    </citation>
    <scope>NUCLEOTIDE SEQUENCE [LARGE SCALE GENOMIC DNA]</scope>
    <source>
        <strain evidence="2 3">H11</strain>
    </source>
</reference>
<dbReference type="Gene3D" id="2.60.120.580">
    <property type="entry name" value="Acetamidase/Formamidase-like domains"/>
    <property type="match status" value="1"/>
</dbReference>
<dbReference type="Gene3D" id="3.10.28.20">
    <property type="entry name" value="Acetamidase/Formamidase-like domains"/>
    <property type="match status" value="1"/>
</dbReference>
<dbReference type="EMBL" id="JAATHJ010000034">
    <property type="protein sequence ID" value="NJP38927.1"/>
    <property type="molecule type" value="Genomic_DNA"/>
</dbReference>
<sequence>MTHHTIPLSQSVLRGSFSRDYDPVLTAASGDTITFQTPDIEWGYSPDPDTAKRQLRPAAEEADPKHPVIGPIEIEKASPGMTLEIRIQKLEPGWYGRSWGGGAGTWQSDAMQLTGERTAVDWRLDRNASAATAEIGEASYTVPMQPFLGLLALQPRGRDVYPTPPPYYTGGNIDCRELTEGSSLFLPVETEGAMLYAGDGHAAQGDGEVSGTAIECPMDEASIQIILHPDMTLTQPYATTPAGLITFGFDTDLNIACANALRDMNRRIAAAYEITEEQAAAIAGAVVDLRITQVVNGVKGVHAVLPEGRLHVTGKANKRI</sequence>
<dbReference type="PANTHER" id="PTHR31891:SF1">
    <property type="entry name" value="FORMAMIDASE C869.04-RELATED"/>
    <property type="match status" value="1"/>
</dbReference>
<evidence type="ECO:0000256" key="1">
    <source>
        <dbReference type="SAM" id="MobiDB-lite"/>
    </source>
</evidence>
<comment type="caution">
    <text evidence="2">The sequence shown here is derived from an EMBL/GenBank/DDBJ whole genome shotgun (WGS) entry which is preliminary data.</text>
</comment>
<proteinExistence type="predicted"/>
<name>A0A969Q0K6_9BACI</name>
<dbReference type="Pfam" id="PF03069">
    <property type="entry name" value="FmdA_AmdA"/>
    <property type="match status" value="1"/>
</dbReference>
<accession>A0A969Q0K6</accession>
<dbReference type="SUPFAM" id="SSF141130">
    <property type="entry name" value="Acetamidase/Formamidase-like"/>
    <property type="match status" value="1"/>
</dbReference>
<dbReference type="InterPro" id="IPR004304">
    <property type="entry name" value="FmdA_AmdA"/>
</dbReference>
<organism evidence="2 3">
    <name type="scientific">Alkalicoccus luteus</name>
    <dbReference type="NCBI Taxonomy" id="1237094"/>
    <lineage>
        <taxon>Bacteria</taxon>
        <taxon>Bacillati</taxon>
        <taxon>Bacillota</taxon>
        <taxon>Bacilli</taxon>
        <taxon>Bacillales</taxon>
        <taxon>Bacillaceae</taxon>
        <taxon>Alkalicoccus</taxon>
    </lineage>
</organism>
<dbReference type="PANTHER" id="PTHR31891">
    <property type="entry name" value="FORMAMIDASE C869.04-RELATED"/>
    <property type="match status" value="1"/>
</dbReference>
<evidence type="ECO:0000313" key="2">
    <source>
        <dbReference type="EMBL" id="NJP38927.1"/>
    </source>
</evidence>
<dbReference type="Proteomes" id="UP000752012">
    <property type="component" value="Unassembled WGS sequence"/>
</dbReference>
<keyword evidence="3" id="KW-1185">Reference proteome</keyword>
<feature type="region of interest" description="Disordered" evidence="1">
    <location>
        <begin position="38"/>
        <end position="64"/>
    </location>
</feature>
<evidence type="ECO:0000313" key="3">
    <source>
        <dbReference type="Proteomes" id="UP000752012"/>
    </source>
</evidence>
<protein>
    <submittedName>
        <fullName evidence="2">Acetamidase</fullName>
    </submittedName>
</protein>
<dbReference type="GO" id="GO:0016811">
    <property type="term" value="F:hydrolase activity, acting on carbon-nitrogen (but not peptide) bonds, in linear amides"/>
    <property type="evidence" value="ECO:0007669"/>
    <property type="project" value="InterPro"/>
</dbReference>
<dbReference type="RefSeq" id="WP_168008876.1">
    <property type="nucleotide sequence ID" value="NZ_JAATHJ010000034.1"/>
</dbReference>